<dbReference type="SMART" id="SM00506">
    <property type="entry name" value="A1pp"/>
    <property type="match status" value="1"/>
</dbReference>
<comment type="catalytic activity">
    <reaction evidence="1">
        <text>an N-(ADP-alpha-D-ribosyl)-thymidine in DNA + H2O = a thymidine in DNA + ADP-D-ribose</text>
        <dbReference type="Rhea" id="RHEA:71655"/>
        <dbReference type="Rhea" id="RHEA-COMP:13556"/>
        <dbReference type="Rhea" id="RHEA-COMP:18051"/>
        <dbReference type="ChEBI" id="CHEBI:15377"/>
        <dbReference type="ChEBI" id="CHEBI:57967"/>
        <dbReference type="ChEBI" id="CHEBI:137386"/>
        <dbReference type="ChEBI" id="CHEBI:191199"/>
    </reaction>
    <physiologicalReaction direction="left-to-right" evidence="1">
        <dbReference type="Rhea" id="RHEA:71656"/>
    </physiologicalReaction>
</comment>
<keyword evidence="4" id="KW-1185">Reference proteome</keyword>
<name>A0ABP8V4J8_9GAMM</name>
<sequence>MIKLTTGNLLKADAEALVNTVNCDGYMGKGIALQFKKAFPPNYDAYHKACKEGEVVPGKMNVFETGAMINPRYIINFPTKRHWRNPSRMEDVESGLVALIDVIKQYGIRSIAIPPLGCGLGGLDWNKVKPRIEQAFSELPDVVVYLYEPKGAPAAKDQPVNTEKPGMTRARALLIMLMDQYKQLDYALTLLEVHKLAYFLQVEGEPLKLKYKQYHYGPYATNIRFLLEKLEGHYISGYGDNENPEQVVELMPGAIEEAQAYIGTDEDARQRLDRVAKLIEGFETPFGMELLASVHWLADNKHIESEDDMARELENWSERKARMFNPYQVKTAMEQLRQ</sequence>
<gene>
    <name evidence="3" type="ORF">GCM10023116_31290</name>
</gene>
<dbReference type="SUPFAM" id="SSF52949">
    <property type="entry name" value="Macro domain-like"/>
    <property type="match status" value="1"/>
</dbReference>
<proteinExistence type="predicted"/>
<dbReference type="CDD" id="cd02901">
    <property type="entry name" value="Macro_Poa1p-like"/>
    <property type="match status" value="1"/>
</dbReference>
<dbReference type="Pfam" id="PF01661">
    <property type="entry name" value="Macro"/>
    <property type="match status" value="1"/>
</dbReference>
<dbReference type="InterPro" id="IPR043472">
    <property type="entry name" value="Macro_dom-like"/>
</dbReference>
<feature type="domain" description="Macro" evidence="2">
    <location>
        <begin position="1"/>
        <end position="163"/>
    </location>
</feature>
<comment type="caution">
    <text evidence="3">The sequence shown here is derived from an EMBL/GenBank/DDBJ whole genome shotgun (WGS) entry which is preliminary data.</text>
</comment>
<dbReference type="InterPro" id="IPR050892">
    <property type="entry name" value="ADP-ribose_metab_enzymes"/>
</dbReference>
<dbReference type="PANTHER" id="PTHR12521">
    <property type="entry name" value="PROTEIN C6ORF130"/>
    <property type="match status" value="1"/>
</dbReference>
<evidence type="ECO:0000256" key="1">
    <source>
        <dbReference type="ARBA" id="ARBA00035885"/>
    </source>
</evidence>
<dbReference type="Proteomes" id="UP001500604">
    <property type="component" value="Unassembled WGS sequence"/>
</dbReference>
<evidence type="ECO:0000259" key="2">
    <source>
        <dbReference type="PROSITE" id="PS51154"/>
    </source>
</evidence>
<dbReference type="InterPro" id="IPR002589">
    <property type="entry name" value="Macro_dom"/>
</dbReference>
<protein>
    <submittedName>
        <fullName evidence="3">Macro domain-containing protein</fullName>
    </submittedName>
</protein>
<dbReference type="RefSeq" id="WP_345197100.1">
    <property type="nucleotide sequence ID" value="NZ_BAABFL010000423.1"/>
</dbReference>
<dbReference type="EMBL" id="BAABFL010000423">
    <property type="protein sequence ID" value="GAA4650846.1"/>
    <property type="molecule type" value="Genomic_DNA"/>
</dbReference>
<evidence type="ECO:0000313" key="3">
    <source>
        <dbReference type="EMBL" id="GAA4650846.1"/>
    </source>
</evidence>
<accession>A0ABP8V4J8</accession>
<dbReference type="Gene3D" id="3.40.220.10">
    <property type="entry name" value="Leucine Aminopeptidase, subunit E, domain 1"/>
    <property type="match status" value="1"/>
</dbReference>
<evidence type="ECO:0000313" key="4">
    <source>
        <dbReference type="Proteomes" id="UP001500604"/>
    </source>
</evidence>
<organism evidence="3 4">
    <name type="scientific">Kistimonas scapharcae</name>
    <dbReference type="NCBI Taxonomy" id="1036133"/>
    <lineage>
        <taxon>Bacteria</taxon>
        <taxon>Pseudomonadati</taxon>
        <taxon>Pseudomonadota</taxon>
        <taxon>Gammaproteobacteria</taxon>
        <taxon>Oceanospirillales</taxon>
        <taxon>Endozoicomonadaceae</taxon>
        <taxon>Kistimonas</taxon>
    </lineage>
</organism>
<dbReference type="PANTHER" id="PTHR12521:SF0">
    <property type="entry name" value="ADP-RIBOSE GLYCOHYDROLASE OARD1"/>
    <property type="match status" value="1"/>
</dbReference>
<reference evidence="4" key="1">
    <citation type="journal article" date="2019" name="Int. J. Syst. Evol. Microbiol.">
        <title>The Global Catalogue of Microorganisms (GCM) 10K type strain sequencing project: providing services to taxonomists for standard genome sequencing and annotation.</title>
        <authorList>
            <consortium name="The Broad Institute Genomics Platform"/>
            <consortium name="The Broad Institute Genome Sequencing Center for Infectious Disease"/>
            <person name="Wu L."/>
            <person name="Ma J."/>
        </authorList>
    </citation>
    <scope>NUCLEOTIDE SEQUENCE [LARGE SCALE GENOMIC DNA]</scope>
    <source>
        <strain evidence="4">JCM 17805</strain>
    </source>
</reference>
<dbReference type="PROSITE" id="PS51154">
    <property type="entry name" value="MACRO"/>
    <property type="match status" value="1"/>
</dbReference>